<dbReference type="OrthoDB" id="238714at2157"/>
<keyword evidence="1" id="KW-1133">Transmembrane helix</keyword>
<dbReference type="AlphaFoldDB" id="A0A8T4GX68"/>
<sequence length="319" mass="33762">MADVDDRGQLLLVGALTFAVMLVALAVLLNAAIYTGNVATRDAGPGTGEAIEYENGAAAMVETTIASLNERGNASYADLRQTLNRTIVRWSEVMRPHSGATLADTTLRNVSIENGTRIAQTETGAFTNNSTAAGARNWNVSADSRVRAFRLNVSRSSLNDTDNPVADGAFEVRFANGSHDWTVYLHRTGSGNVSVTAVGVDDASESCSVDTGSRAIVDLTAETIDGRECPALASLSRLDGPYDIQYRNATDGAGDPQVTGTYSLVVDRSLDPSVTEADTDADGLNATAALYGADLRLTYRTADVYYNSEFRVAPGEADD</sequence>
<keyword evidence="1" id="KW-0472">Membrane</keyword>
<evidence type="ECO:0000313" key="2">
    <source>
        <dbReference type="EMBL" id="MBP1986732.1"/>
    </source>
</evidence>
<gene>
    <name evidence="2" type="ORF">J2753_001226</name>
</gene>
<keyword evidence="1" id="KW-0812">Transmembrane</keyword>
<dbReference type="RefSeq" id="WP_209491016.1">
    <property type="nucleotide sequence ID" value="NZ_JAGGLC010000002.1"/>
</dbReference>
<evidence type="ECO:0000313" key="3">
    <source>
        <dbReference type="Proteomes" id="UP000823736"/>
    </source>
</evidence>
<name>A0A8T4GX68_9EURY</name>
<evidence type="ECO:0000256" key="1">
    <source>
        <dbReference type="SAM" id="Phobius"/>
    </source>
</evidence>
<proteinExistence type="predicted"/>
<reference evidence="2" key="1">
    <citation type="submission" date="2021-03" db="EMBL/GenBank/DDBJ databases">
        <title>Genomic Encyclopedia of Type Strains, Phase IV (KMG-IV): sequencing the most valuable type-strain genomes for metagenomic binning, comparative biology and taxonomic classification.</title>
        <authorList>
            <person name="Goeker M."/>
        </authorList>
    </citation>
    <scope>NUCLEOTIDE SEQUENCE</scope>
    <source>
        <strain evidence="2">DSM 26232</strain>
    </source>
</reference>
<organism evidence="2 3">
    <name type="scientific">Halolamina salifodinae</name>
    <dbReference type="NCBI Taxonomy" id="1202767"/>
    <lineage>
        <taxon>Archaea</taxon>
        <taxon>Methanobacteriati</taxon>
        <taxon>Methanobacteriota</taxon>
        <taxon>Stenosarchaea group</taxon>
        <taxon>Halobacteria</taxon>
        <taxon>Halobacteriales</taxon>
        <taxon>Haloferacaceae</taxon>
    </lineage>
</organism>
<feature type="transmembrane region" description="Helical" evidence="1">
    <location>
        <begin position="12"/>
        <end position="34"/>
    </location>
</feature>
<comment type="caution">
    <text evidence="2">The sequence shown here is derived from an EMBL/GenBank/DDBJ whole genome shotgun (WGS) entry which is preliminary data.</text>
</comment>
<keyword evidence="3" id="KW-1185">Reference proteome</keyword>
<dbReference type="EMBL" id="JAGGLC010000002">
    <property type="protein sequence ID" value="MBP1986732.1"/>
    <property type="molecule type" value="Genomic_DNA"/>
</dbReference>
<dbReference type="Proteomes" id="UP000823736">
    <property type="component" value="Unassembled WGS sequence"/>
</dbReference>
<protein>
    <submittedName>
        <fullName evidence="2">Uncharacterized protein</fullName>
    </submittedName>
</protein>
<accession>A0A8T4GX68</accession>